<feature type="transmembrane region" description="Helical" evidence="5">
    <location>
        <begin position="112"/>
        <end position="145"/>
    </location>
</feature>
<feature type="transmembrane region" description="Helical" evidence="5">
    <location>
        <begin position="198"/>
        <end position="215"/>
    </location>
</feature>
<reference evidence="6 7" key="1">
    <citation type="submission" date="2018-08" db="EMBL/GenBank/DDBJ databases">
        <title>A genome reference for cultivated species of the human gut microbiota.</title>
        <authorList>
            <person name="Zou Y."/>
            <person name="Xue W."/>
            <person name="Luo G."/>
        </authorList>
    </citation>
    <scope>NUCLEOTIDE SEQUENCE [LARGE SCALE GENOMIC DNA]</scope>
    <source>
        <strain evidence="6 7">AF24-29</strain>
    </source>
</reference>
<gene>
    <name evidence="5 6" type="primary">tatC</name>
    <name evidence="6" type="ORF">DWY25_11690</name>
</gene>
<organism evidence="6 7">
    <name type="scientific">Holdemania filiformis</name>
    <dbReference type="NCBI Taxonomy" id="61171"/>
    <lineage>
        <taxon>Bacteria</taxon>
        <taxon>Bacillati</taxon>
        <taxon>Bacillota</taxon>
        <taxon>Erysipelotrichia</taxon>
        <taxon>Erysipelotrichales</taxon>
        <taxon>Erysipelotrichaceae</taxon>
        <taxon>Holdemania</taxon>
    </lineage>
</organism>
<comment type="subunit">
    <text evidence="5">Forms a complex with TatA.</text>
</comment>
<keyword evidence="5" id="KW-1003">Cell membrane</keyword>
<keyword evidence="7" id="KW-1185">Reference proteome</keyword>
<feature type="transmembrane region" description="Helical" evidence="5">
    <location>
        <begin position="30"/>
        <end position="55"/>
    </location>
</feature>
<dbReference type="GeneID" id="83016054"/>
<dbReference type="GO" id="GO:0043953">
    <property type="term" value="P:protein transport by the Tat complex"/>
    <property type="evidence" value="ECO:0007669"/>
    <property type="project" value="UniProtKB-UniRule"/>
</dbReference>
<feature type="transmembrane region" description="Helical" evidence="5">
    <location>
        <begin position="221"/>
        <end position="241"/>
    </location>
</feature>
<keyword evidence="4 5" id="KW-0472">Membrane</keyword>
<dbReference type="HAMAP" id="MF_00902">
    <property type="entry name" value="TatC"/>
    <property type="match status" value="1"/>
</dbReference>
<dbReference type="Proteomes" id="UP000284178">
    <property type="component" value="Unassembled WGS sequence"/>
</dbReference>
<dbReference type="PANTHER" id="PTHR30371">
    <property type="entry name" value="SEC-INDEPENDENT PROTEIN TRANSLOCASE PROTEIN TATC"/>
    <property type="match status" value="1"/>
</dbReference>
<keyword evidence="5" id="KW-0813">Transport</keyword>
<evidence type="ECO:0000313" key="6">
    <source>
        <dbReference type="EMBL" id="RGR72721.1"/>
    </source>
</evidence>
<comment type="caution">
    <text evidence="6">The sequence shown here is derived from an EMBL/GenBank/DDBJ whole genome shotgun (WGS) entry which is preliminary data.</text>
</comment>
<name>A0A412FX38_9FIRM</name>
<dbReference type="NCBIfam" id="TIGR00945">
    <property type="entry name" value="tatC"/>
    <property type="match status" value="1"/>
</dbReference>
<accession>A0A412FX38</accession>
<keyword evidence="2 5" id="KW-0812">Transmembrane</keyword>
<dbReference type="GO" id="GO:0009977">
    <property type="term" value="F:proton motive force dependent protein transmembrane transporter activity"/>
    <property type="evidence" value="ECO:0007669"/>
    <property type="project" value="TreeGrafter"/>
</dbReference>
<evidence type="ECO:0000313" key="7">
    <source>
        <dbReference type="Proteomes" id="UP000284178"/>
    </source>
</evidence>
<dbReference type="GO" id="GO:0065002">
    <property type="term" value="P:intracellular protein transmembrane transport"/>
    <property type="evidence" value="ECO:0007669"/>
    <property type="project" value="TreeGrafter"/>
</dbReference>
<dbReference type="InterPro" id="IPR019820">
    <property type="entry name" value="Sec-indep_translocase_CS"/>
</dbReference>
<evidence type="ECO:0000256" key="5">
    <source>
        <dbReference type="HAMAP-Rule" id="MF_00902"/>
    </source>
</evidence>
<evidence type="ECO:0000256" key="1">
    <source>
        <dbReference type="ARBA" id="ARBA00004141"/>
    </source>
</evidence>
<comment type="similarity">
    <text evidence="5">Belongs to the TatC family.</text>
</comment>
<sequence>MAKHKQKQEQENEEAVMSLTGHLKELRNRILIVIAVLFAGLLICFNYAGPIVNLLTEQGTELGYQFVYLSPQALFMQYIKVALIGAVCLGSPVILYEIWAFIRPGLERKENFVFFFAMVAGLFFFVLGAGFAYKIALPFMLYFFIHVNASTSIIASISIESYLSFIMTIFITFGAVFEMPVVTVILTQLGLMRPEWMIKGRSVVIVVIFIVAAIITPPDVVSQIMIALPMLLLYQLSIWLCRIFRKRKIAGNEDEDEDEEETKASKQA</sequence>
<dbReference type="EMBL" id="QRUP01000014">
    <property type="protein sequence ID" value="RGR72721.1"/>
    <property type="molecule type" value="Genomic_DNA"/>
</dbReference>
<dbReference type="Pfam" id="PF00902">
    <property type="entry name" value="TatC"/>
    <property type="match status" value="1"/>
</dbReference>
<comment type="function">
    <text evidence="5">Part of the twin-arginine translocation (Tat) system that transports large folded proteins containing a characteristic twin-arginine motif in their signal peptide across membranes.</text>
</comment>
<evidence type="ECO:0000256" key="4">
    <source>
        <dbReference type="ARBA" id="ARBA00023136"/>
    </source>
</evidence>
<evidence type="ECO:0000256" key="3">
    <source>
        <dbReference type="ARBA" id="ARBA00022989"/>
    </source>
</evidence>
<keyword evidence="5" id="KW-0653">Protein transport</keyword>
<evidence type="ECO:0000256" key="2">
    <source>
        <dbReference type="ARBA" id="ARBA00022692"/>
    </source>
</evidence>
<keyword evidence="5" id="KW-0811">Translocation</keyword>
<dbReference type="PANTHER" id="PTHR30371:SF0">
    <property type="entry name" value="SEC-INDEPENDENT PROTEIN TRANSLOCASE PROTEIN TATC, CHLOROPLASTIC-RELATED"/>
    <property type="match status" value="1"/>
</dbReference>
<protein>
    <recommendedName>
        <fullName evidence="5">Sec-independent protein translocase protein TatC</fullName>
    </recommendedName>
</protein>
<dbReference type="PRINTS" id="PR01840">
    <property type="entry name" value="TATCFAMILY"/>
</dbReference>
<dbReference type="PROSITE" id="PS01218">
    <property type="entry name" value="TATC"/>
    <property type="match status" value="1"/>
</dbReference>
<comment type="subcellular location">
    <subcellularLocation>
        <location evidence="5">Cell membrane</location>
        <topology evidence="5">Multi-pass membrane protein</topology>
    </subcellularLocation>
    <subcellularLocation>
        <location evidence="1">Membrane</location>
        <topology evidence="1">Multi-pass membrane protein</topology>
    </subcellularLocation>
</comment>
<dbReference type="RefSeq" id="WP_006058551.1">
    <property type="nucleotide sequence ID" value="NZ_CABJCV010000014.1"/>
</dbReference>
<dbReference type="GO" id="GO:0033281">
    <property type="term" value="C:TAT protein transport complex"/>
    <property type="evidence" value="ECO:0007669"/>
    <property type="project" value="UniProtKB-UniRule"/>
</dbReference>
<feature type="transmembrane region" description="Helical" evidence="5">
    <location>
        <begin position="165"/>
        <end position="186"/>
    </location>
</feature>
<dbReference type="AlphaFoldDB" id="A0A412FX38"/>
<dbReference type="InterPro" id="IPR002033">
    <property type="entry name" value="TatC"/>
</dbReference>
<keyword evidence="3 5" id="KW-1133">Transmembrane helix</keyword>
<feature type="transmembrane region" description="Helical" evidence="5">
    <location>
        <begin position="75"/>
        <end position="100"/>
    </location>
</feature>
<proteinExistence type="inferred from homology"/>